<keyword evidence="2" id="KW-1185">Reference proteome</keyword>
<reference evidence="1 2" key="1">
    <citation type="submission" date="2021-01" db="EMBL/GenBank/DDBJ databases">
        <title>Genomic Encyclopedia of Type Strains, Phase IV (KMG-IV): sequencing the most valuable type-strain genomes for metagenomic binning, comparative biology and taxonomic classification.</title>
        <authorList>
            <person name="Goeker M."/>
        </authorList>
    </citation>
    <scope>NUCLEOTIDE SEQUENCE [LARGE SCALE GENOMIC DNA]</scope>
    <source>
        <strain evidence="1 2">DSM 103394</strain>
    </source>
</reference>
<dbReference type="Proteomes" id="UP000674416">
    <property type="component" value="Unassembled WGS sequence"/>
</dbReference>
<dbReference type="SUPFAM" id="SSF55961">
    <property type="entry name" value="Bet v1-like"/>
    <property type="match status" value="1"/>
</dbReference>
<dbReference type="RefSeq" id="WP_264080137.1">
    <property type="nucleotide sequence ID" value="NZ_JAFDST010000002.1"/>
</dbReference>
<sequence>MGTAEGKSTVWIDAKKETVWNAITDEAQLLQWYAPGSPWDIPSL</sequence>
<comment type="caution">
    <text evidence="1">The sequence shown here is derived from an EMBL/GenBank/DDBJ whole genome shotgun (WGS) entry which is preliminary data.</text>
</comment>
<gene>
    <name evidence="1" type="ORF">JOC74_002412</name>
</gene>
<dbReference type="InterPro" id="IPR023393">
    <property type="entry name" value="START-like_dom_sf"/>
</dbReference>
<evidence type="ECO:0000313" key="2">
    <source>
        <dbReference type="Proteomes" id="UP000674416"/>
    </source>
</evidence>
<accession>A0ABS4CWH5</accession>
<organism evidence="1 2">
    <name type="scientific">Bacillus capparidis</name>
    <dbReference type="NCBI Taxonomy" id="1840411"/>
    <lineage>
        <taxon>Bacteria</taxon>
        <taxon>Bacillati</taxon>
        <taxon>Bacillota</taxon>
        <taxon>Bacilli</taxon>
        <taxon>Bacillales</taxon>
        <taxon>Bacillaceae</taxon>
        <taxon>Bacillus</taxon>
    </lineage>
</organism>
<dbReference type="EMBL" id="JAFDST010000002">
    <property type="protein sequence ID" value="MBP1081919.1"/>
    <property type="molecule type" value="Genomic_DNA"/>
</dbReference>
<evidence type="ECO:0000313" key="1">
    <source>
        <dbReference type="EMBL" id="MBP1081919.1"/>
    </source>
</evidence>
<dbReference type="Gene3D" id="3.30.530.20">
    <property type="match status" value="1"/>
</dbReference>
<name>A0ABS4CWH5_9BACI</name>
<proteinExistence type="predicted"/>
<protein>
    <submittedName>
        <fullName evidence="1">Uncharacterized protein YndB with AHSA1/START domain</fullName>
    </submittedName>
</protein>